<sequence>MNDESNSCPNDRKWQLLSQSLSCIPRQHMQELPNDTHLLVSVCLINLSLALGVTACRNQKRQFIGMPPNMHTRGTELAAACIRGCASSAVNIHSLVPSGPEMTSPYNLTGYDTSFLTCSHGFPICNNNQ</sequence>
<keyword evidence="3" id="KW-1185">Reference proteome</keyword>
<evidence type="ECO:0000313" key="2">
    <source>
        <dbReference type="EMBL" id="KAK8522858.1"/>
    </source>
</evidence>
<feature type="transmembrane region" description="Helical" evidence="1">
    <location>
        <begin position="38"/>
        <end position="56"/>
    </location>
</feature>
<dbReference type="EMBL" id="JBBPBM010000045">
    <property type="protein sequence ID" value="KAK8522858.1"/>
    <property type="molecule type" value="Genomic_DNA"/>
</dbReference>
<accession>A0ABR2CSU6</accession>
<evidence type="ECO:0000256" key="1">
    <source>
        <dbReference type="SAM" id="Phobius"/>
    </source>
</evidence>
<gene>
    <name evidence="2" type="ORF">V6N12_056552</name>
</gene>
<reference evidence="2 3" key="1">
    <citation type="journal article" date="2024" name="G3 (Bethesda)">
        <title>Genome assembly of Hibiscus sabdariffa L. provides insights into metabolisms of medicinal natural products.</title>
        <authorList>
            <person name="Kim T."/>
        </authorList>
    </citation>
    <scope>NUCLEOTIDE SEQUENCE [LARGE SCALE GENOMIC DNA]</scope>
    <source>
        <strain evidence="2">TK-2024</strain>
        <tissue evidence="2">Old leaves</tissue>
    </source>
</reference>
<keyword evidence="1" id="KW-0812">Transmembrane</keyword>
<comment type="caution">
    <text evidence="2">The sequence shown here is derived from an EMBL/GenBank/DDBJ whole genome shotgun (WGS) entry which is preliminary data.</text>
</comment>
<dbReference type="Proteomes" id="UP001472677">
    <property type="component" value="Unassembled WGS sequence"/>
</dbReference>
<proteinExistence type="predicted"/>
<keyword evidence="1" id="KW-0472">Membrane</keyword>
<protein>
    <submittedName>
        <fullName evidence="2">Uncharacterized protein</fullName>
    </submittedName>
</protein>
<evidence type="ECO:0000313" key="3">
    <source>
        <dbReference type="Proteomes" id="UP001472677"/>
    </source>
</evidence>
<keyword evidence="1" id="KW-1133">Transmembrane helix</keyword>
<organism evidence="2 3">
    <name type="scientific">Hibiscus sabdariffa</name>
    <name type="common">roselle</name>
    <dbReference type="NCBI Taxonomy" id="183260"/>
    <lineage>
        <taxon>Eukaryota</taxon>
        <taxon>Viridiplantae</taxon>
        <taxon>Streptophyta</taxon>
        <taxon>Embryophyta</taxon>
        <taxon>Tracheophyta</taxon>
        <taxon>Spermatophyta</taxon>
        <taxon>Magnoliopsida</taxon>
        <taxon>eudicotyledons</taxon>
        <taxon>Gunneridae</taxon>
        <taxon>Pentapetalae</taxon>
        <taxon>rosids</taxon>
        <taxon>malvids</taxon>
        <taxon>Malvales</taxon>
        <taxon>Malvaceae</taxon>
        <taxon>Malvoideae</taxon>
        <taxon>Hibiscus</taxon>
    </lineage>
</organism>
<name>A0ABR2CSU6_9ROSI</name>